<organism evidence="9 10">
    <name type="scientific">Dunaliella salina</name>
    <name type="common">Green alga</name>
    <name type="synonym">Protococcus salinus</name>
    <dbReference type="NCBI Taxonomy" id="3046"/>
    <lineage>
        <taxon>Eukaryota</taxon>
        <taxon>Viridiplantae</taxon>
        <taxon>Chlorophyta</taxon>
        <taxon>core chlorophytes</taxon>
        <taxon>Chlorophyceae</taxon>
        <taxon>CS clade</taxon>
        <taxon>Chlamydomonadales</taxon>
        <taxon>Dunaliellaceae</taxon>
        <taxon>Dunaliella</taxon>
    </lineage>
</organism>
<accession>A0ABQ7GTT6</accession>
<evidence type="ECO:0000256" key="6">
    <source>
        <dbReference type="ARBA" id="ARBA00023034"/>
    </source>
</evidence>
<feature type="transmembrane region" description="Helical" evidence="8">
    <location>
        <begin position="165"/>
        <end position="187"/>
    </location>
</feature>
<keyword evidence="3 8" id="KW-0812">Transmembrane</keyword>
<keyword evidence="7 8" id="KW-0472">Membrane</keyword>
<evidence type="ECO:0000313" key="9">
    <source>
        <dbReference type="EMBL" id="KAF5838021.1"/>
    </source>
</evidence>
<evidence type="ECO:0000256" key="8">
    <source>
        <dbReference type="SAM" id="Phobius"/>
    </source>
</evidence>
<dbReference type="InterPro" id="IPR027027">
    <property type="entry name" value="GOSR2/Membrin/Bos1"/>
</dbReference>
<evidence type="ECO:0000256" key="1">
    <source>
        <dbReference type="ARBA" id="ARBA00004409"/>
    </source>
</evidence>
<evidence type="ECO:0000256" key="7">
    <source>
        <dbReference type="ARBA" id="ARBA00023136"/>
    </source>
</evidence>
<dbReference type="PANTHER" id="PTHR21230:SF1">
    <property type="entry name" value="GOLGI SNAP RECEPTOR COMPLEX MEMBER 2"/>
    <property type="match status" value="1"/>
</dbReference>
<gene>
    <name evidence="9" type="ORF">DUNSADRAFT_3508</name>
</gene>
<evidence type="ECO:0000256" key="2">
    <source>
        <dbReference type="ARBA" id="ARBA00022448"/>
    </source>
</evidence>
<name>A0ABQ7GTT6_DUNSA</name>
<dbReference type="Proteomes" id="UP000815325">
    <property type="component" value="Unassembled WGS sequence"/>
</dbReference>
<reference evidence="9" key="1">
    <citation type="submission" date="2017-08" db="EMBL/GenBank/DDBJ databases">
        <authorList>
            <person name="Polle J.E."/>
            <person name="Barry K."/>
            <person name="Cushman J."/>
            <person name="Schmutz J."/>
            <person name="Tran D."/>
            <person name="Hathwaick L.T."/>
            <person name="Yim W.C."/>
            <person name="Jenkins J."/>
            <person name="Mckie-Krisberg Z.M."/>
            <person name="Prochnik S."/>
            <person name="Lindquist E."/>
            <person name="Dockter R.B."/>
            <person name="Adam C."/>
            <person name="Molina H."/>
            <person name="Bunkerborg J."/>
            <person name="Jin E."/>
            <person name="Buchheim M."/>
            <person name="Magnuson J."/>
        </authorList>
    </citation>
    <scope>NUCLEOTIDE SEQUENCE</scope>
    <source>
        <strain evidence="9">CCAP 19/18</strain>
    </source>
</reference>
<evidence type="ECO:0000256" key="4">
    <source>
        <dbReference type="ARBA" id="ARBA00022927"/>
    </source>
</evidence>
<proteinExistence type="predicted"/>
<comment type="subcellular location">
    <subcellularLocation>
        <location evidence="1">Golgi apparatus membrane</location>
        <topology evidence="1">Single-pass type IV membrane protein</topology>
    </subcellularLocation>
</comment>
<comment type="caution">
    <text evidence="9">The sequence shown here is derived from an EMBL/GenBank/DDBJ whole genome shotgun (WGS) entry which is preliminary data.</text>
</comment>
<keyword evidence="4" id="KW-0653">Protein transport</keyword>
<keyword evidence="10" id="KW-1185">Reference proteome</keyword>
<evidence type="ECO:0000256" key="3">
    <source>
        <dbReference type="ARBA" id="ARBA00022692"/>
    </source>
</evidence>
<protein>
    <submittedName>
        <fullName evidence="9">Qb-snare protein, Bos1/Membrin family</fullName>
    </submittedName>
</protein>
<dbReference type="PIRSF" id="PIRSF028865">
    <property type="entry name" value="Membrin-2"/>
    <property type="match status" value="1"/>
</dbReference>
<dbReference type="PANTHER" id="PTHR21230">
    <property type="entry name" value="VESICLE TRANSPORT V-SNARE PROTEIN VTI1-RELATED"/>
    <property type="match status" value="1"/>
</dbReference>
<dbReference type="EMBL" id="MU069594">
    <property type="protein sequence ID" value="KAF5838021.1"/>
    <property type="molecule type" value="Genomic_DNA"/>
</dbReference>
<evidence type="ECO:0000313" key="10">
    <source>
        <dbReference type="Proteomes" id="UP000815325"/>
    </source>
</evidence>
<keyword evidence="2" id="KW-0813">Transport</keyword>
<sequence length="188" mass="21389">MGDLTTLHSHAKRLVLLLKEGLERLESAELRGKLHDLQVISSDMESVWRMFVIRENASKRAVWKGKVDQVVEELAEREELFSGSKGAGPRPQGGIDEEAQLQGSFARSKRALGEIYETGANILTNMSTNKERLKRIQRKTLDVLNSVGLGETMLRLIERRQRMDLWITYAGMAVVTLVVILVMWISWR</sequence>
<keyword evidence="5 8" id="KW-1133">Transmembrane helix</keyword>
<evidence type="ECO:0000256" key="5">
    <source>
        <dbReference type="ARBA" id="ARBA00022989"/>
    </source>
</evidence>
<dbReference type="Pfam" id="PF12352">
    <property type="entry name" value="V-SNARE_C"/>
    <property type="match status" value="1"/>
</dbReference>
<keyword evidence="6" id="KW-0333">Golgi apparatus</keyword>